<dbReference type="Gene3D" id="3.40.50.2030">
    <property type="match status" value="1"/>
</dbReference>
<evidence type="ECO:0000313" key="4">
    <source>
        <dbReference type="EMBL" id="HIS35337.1"/>
    </source>
</evidence>
<keyword evidence="3" id="KW-0411">Iron-sulfur</keyword>
<dbReference type="GO" id="GO:0046872">
    <property type="term" value="F:metal ion binding"/>
    <property type="evidence" value="ECO:0007669"/>
    <property type="project" value="UniProtKB-KW"/>
</dbReference>
<dbReference type="PANTHER" id="PTHR30109:SF0">
    <property type="entry name" value="HYDROXYLAMINE REDUCTASE"/>
    <property type="match status" value="1"/>
</dbReference>
<dbReference type="GO" id="GO:0051536">
    <property type="term" value="F:iron-sulfur cluster binding"/>
    <property type="evidence" value="ECO:0007669"/>
    <property type="project" value="UniProtKB-KW"/>
</dbReference>
<dbReference type="InterPro" id="IPR016100">
    <property type="entry name" value="Prismane_a-bundle"/>
</dbReference>
<dbReference type="SUPFAM" id="SSF56821">
    <property type="entry name" value="Prismane protein-like"/>
    <property type="match status" value="1"/>
</dbReference>
<dbReference type="AlphaFoldDB" id="A0A9D1EXP8"/>
<dbReference type="GO" id="GO:0004601">
    <property type="term" value="F:peroxidase activity"/>
    <property type="evidence" value="ECO:0007669"/>
    <property type="project" value="TreeGrafter"/>
</dbReference>
<dbReference type="GO" id="GO:0042542">
    <property type="term" value="P:response to hydrogen peroxide"/>
    <property type="evidence" value="ECO:0007669"/>
    <property type="project" value="TreeGrafter"/>
</dbReference>
<name>A0A9D1EXP8_9BACT</name>
<keyword evidence="1" id="KW-0479">Metal-binding</keyword>
<sequence length="531" mass="59998">MFYNYYRDDSSEYNECNARGACSIAPKISSLQEVLIIFLRQLSFYALMLDKFGEDISQISANIVESLSTLVSTTDYTDEQLLGLVGKQYAFLIKTKRQYLNICKQKKISCEELKFGLDITPQMTLAGIISQGEKIFLNKYNKMSVQQKNMYEILLSVLKSVSLNIVKLKENRGSDSEAEIEVLKGLDTLNSGRISLTKIKNKIKELVNIDERVLNELYEAQKLQYGKLVETIVSHSTNAGKAILVSGGSLSELYALLKNAEKSDIDIYTHGDLLIAHTFENFRKFPSLKGHYGSCSDKCILDFATFPGAILLTKNSSQNLEYLYRGRLFTTEVFKPKGVVQILNSDFTPVIESANESKGFAKGQKRESEKVGFDEEILHEKLSEIAEKFNNKDIEKLVIVGISNYSKQQELYFKNLFAHLPDKTFVISFSYIFNYPDVLRINVVNNLALAYSILRYLFDKVPPDSKRVSFFLTKCDACSISKIIELKENGAKNIFLSHCPPNVINPSVLSTLEKTYGIRTTTSPEADAKKI</sequence>
<dbReference type="EMBL" id="DVIU01000036">
    <property type="protein sequence ID" value="HIS35337.1"/>
    <property type="molecule type" value="Genomic_DNA"/>
</dbReference>
<proteinExistence type="predicted"/>
<gene>
    <name evidence="4" type="ORF">IAC10_01715</name>
</gene>
<reference evidence="4" key="2">
    <citation type="journal article" date="2021" name="PeerJ">
        <title>Extensive microbial diversity within the chicken gut microbiome revealed by metagenomics and culture.</title>
        <authorList>
            <person name="Gilroy R."/>
            <person name="Ravi A."/>
            <person name="Getino M."/>
            <person name="Pursley I."/>
            <person name="Horton D.L."/>
            <person name="Alikhan N.F."/>
            <person name="Baker D."/>
            <person name="Gharbi K."/>
            <person name="Hall N."/>
            <person name="Watson M."/>
            <person name="Adriaenssens E.M."/>
            <person name="Foster-Nyarko E."/>
            <person name="Jarju S."/>
            <person name="Secka A."/>
            <person name="Antonio M."/>
            <person name="Oren A."/>
            <person name="Chaudhuri R.R."/>
            <person name="La Ragione R."/>
            <person name="Hildebrand F."/>
            <person name="Pallen M.J."/>
        </authorList>
    </citation>
    <scope>NUCLEOTIDE SEQUENCE</scope>
    <source>
        <strain evidence="4">6276</strain>
    </source>
</reference>
<comment type="caution">
    <text evidence="4">The sequence shown here is derived from an EMBL/GenBank/DDBJ whole genome shotgun (WGS) entry which is preliminary data.</text>
</comment>
<dbReference type="Gene3D" id="1.20.1270.20">
    <property type="match status" value="1"/>
</dbReference>
<accession>A0A9D1EXP8</accession>
<reference evidence="4" key="1">
    <citation type="submission" date="2020-10" db="EMBL/GenBank/DDBJ databases">
        <authorList>
            <person name="Gilroy R."/>
        </authorList>
    </citation>
    <scope>NUCLEOTIDE SEQUENCE</scope>
    <source>
        <strain evidence="4">6276</strain>
    </source>
</reference>
<evidence type="ECO:0000313" key="5">
    <source>
        <dbReference type="Proteomes" id="UP000823928"/>
    </source>
</evidence>
<keyword evidence="2" id="KW-0408">Iron</keyword>
<protein>
    <recommendedName>
        <fullName evidence="6">Hydroxylamine reductase</fullName>
    </recommendedName>
</protein>
<evidence type="ECO:0008006" key="6">
    <source>
        <dbReference type="Google" id="ProtNLM"/>
    </source>
</evidence>
<dbReference type="InterPro" id="IPR016099">
    <property type="entry name" value="Prismane-like_a/b-sand"/>
</dbReference>
<evidence type="ECO:0000256" key="2">
    <source>
        <dbReference type="ARBA" id="ARBA00023004"/>
    </source>
</evidence>
<evidence type="ECO:0000256" key="3">
    <source>
        <dbReference type="ARBA" id="ARBA00023014"/>
    </source>
</evidence>
<dbReference type="InterPro" id="IPR004137">
    <property type="entry name" value="HCP/CODH"/>
</dbReference>
<dbReference type="GO" id="GO:0050418">
    <property type="term" value="F:hydroxylamine reductase activity"/>
    <property type="evidence" value="ECO:0007669"/>
    <property type="project" value="TreeGrafter"/>
</dbReference>
<dbReference type="PANTHER" id="PTHR30109">
    <property type="entry name" value="HYDROXYLAMINE REDUCTASE"/>
    <property type="match status" value="1"/>
</dbReference>
<dbReference type="Proteomes" id="UP000823928">
    <property type="component" value="Unassembled WGS sequence"/>
</dbReference>
<evidence type="ECO:0000256" key="1">
    <source>
        <dbReference type="ARBA" id="ARBA00022723"/>
    </source>
</evidence>
<dbReference type="Pfam" id="PF03063">
    <property type="entry name" value="Prismane"/>
    <property type="match status" value="1"/>
</dbReference>
<dbReference type="InterPro" id="IPR011254">
    <property type="entry name" value="Prismane-like_sf"/>
</dbReference>
<organism evidence="4 5">
    <name type="scientific">Candidatus Scatousia excrementigallinarum</name>
    <dbReference type="NCBI Taxonomy" id="2840935"/>
    <lineage>
        <taxon>Bacteria</taxon>
        <taxon>Candidatus Scatousia</taxon>
    </lineage>
</organism>